<accession>A0ABR3G4U5</accession>
<comment type="caution">
    <text evidence="2">The sequence shown here is derived from an EMBL/GenBank/DDBJ whole genome shotgun (WGS) entry which is preliminary data.</text>
</comment>
<evidence type="ECO:0000313" key="2">
    <source>
        <dbReference type="EMBL" id="KAL0630973.1"/>
    </source>
</evidence>
<sequence>MAAACGVANAPVLYRLIVDGSQKIHSPVQTRSSSNEAPGYWFSINRNSRRQSPENDELEITGLREAPMAVGFASKKNPSSVDVGIWEAEDNRLQEERSWEWRAHDHAGTVVELDPVERVHLAGDDGRHDQEQHQPAGLAVPRI</sequence>
<feature type="compositionally biased region" description="Basic and acidic residues" evidence="1">
    <location>
        <begin position="122"/>
        <end position="132"/>
    </location>
</feature>
<evidence type="ECO:0000313" key="3">
    <source>
        <dbReference type="Proteomes" id="UP001447188"/>
    </source>
</evidence>
<gene>
    <name evidence="2" type="ORF">Q9L58_010176</name>
</gene>
<protein>
    <submittedName>
        <fullName evidence="2">Uncharacterized protein</fullName>
    </submittedName>
</protein>
<dbReference type="Proteomes" id="UP001447188">
    <property type="component" value="Unassembled WGS sequence"/>
</dbReference>
<dbReference type="EMBL" id="JBBBZM010000328">
    <property type="protein sequence ID" value="KAL0630973.1"/>
    <property type="molecule type" value="Genomic_DNA"/>
</dbReference>
<organism evidence="2 3">
    <name type="scientific">Discina gigas</name>
    <dbReference type="NCBI Taxonomy" id="1032678"/>
    <lineage>
        <taxon>Eukaryota</taxon>
        <taxon>Fungi</taxon>
        <taxon>Dikarya</taxon>
        <taxon>Ascomycota</taxon>
        <taxon>Pezizomycotina</taxon>
        <taxon>Pezizomycetes</taxon>
        <taxon>Pezizales</taxon>
        <taxon>Discinaceae</taxon>
        <taxon>Discina</taxon>
    </lineage>
</organism>
<reference evidence="2 3" key="1">
    <citation type="submission" date="2024-02" db="EMBL/GenBank/DDBJ databases">
        <title>Discinaceae phylogenomics.</title>
        <authorList>
            <person name="Dirks A.C."/>
            <person name="James T.Y."/>
        </authorList>
    </citation>
    <scope>NUCLEOTIDE SEQUENCE [LARGE SCALE GENOMIC DNA]</scope>
    <source>
        <strain evidence="2 3">ACD0624</strain>
    </source>
</reference>
<evidence type="ECO:0000256" key="1">
    <source>
        <dbReference type="SAM" id="MobiDB-lite"/>
    </source>
</evidence>
<name>A0ABR3G4U5_9PEZI</name>
<keyword evidence="3" id="KW-1185">Reference proteome</keyword>
<proteinExistence type="predicted"/>
<feature type="region of interest" description="Disordered" evidence="1">
    <location>
        <begin position="122"/>
        <end position="143"/>
    </location>
</feature>